<comment type="cofactor">
    <cofactor evidence="1 8">
        <name>heme</name>
        <dbReference type="ChEBI" id="CHEBI:30413"/>
    </cofactor>
</comment>
<evidence type="ECO:0000256" key="9">
    <source>
        <dbReference type="RuleBase" id="RU000461"/>
    </source>
</evidence>
<dbReference type="EMBL" id="HBUF01399669">
    <property type="protein sequence ID" value="CAG6736520.1"/>
    <property type="molecule type" value="Transcribed_RNA"/>
</dbReference>
<dbReference type="GO" id="GO:0020037">
    <property type="term" value="F:heme binding"/>
    <property type="evidence" value="ECO:0007669"/>
    <property type="project" value="InterPro"/>
</dbReference>
<dbReference type="Pfam" id="PF00067">
    <property type="entry name" value="p450"/>
    <property type="match status" value="1"/>
</dbReference>
<dbReference type="GO" id="GO:0016712">
    <property type="term" value="F:oxidoreductase activity, acting on paired donors, with incorporation or reduction of molecular oxygen, reduced flavin or flavoprotein as one donor, and incorporation of one atom of oxygen"/>
    <property type="evidence" value="ECO:0007669"/>
    <property type="project" value="TreeGrafter"/>
</dbReference>
<evidence type="ECO:0000313" key="10">
    <source>
        <dbReference type="EMBL" id="CAG6760697.1"/>
    </source>
</evidence>
<evidence type="ECO:0000256" key="4">
    <source>
        <dbReference type="ARBA" id="ARBA00022723"/>
    </source>
</evidence>
<evidence type="ECO:0000256" key="8">
    <source>
        <dbReference type="PIRSR" id="PIRSR602401-1"/>
    </source>
</evidence>
<name>A0A8D9A873_9HEMI</name>
<dbReference type="GO" id="GO:0008395">
    <property type="term" value="F:steroid hydroxylase activity"/>
    <property type="evidence" value="ECO:0007669"/>
    <property type="project" value="TreeGrafter"/>
</dbReference>
<dbReference type="GO" id="GO:0005737">
    <property type="term" value="C:cytoplasm"/>
    <property type="evidence" value="ECO:0007669"/>
    <property type="project" value="TreeGrafter"/>
</dbReference>
<dbReference type="PRINTS" id="PR00385">
    <property type="entry name" value="P450"/>
</dbReference>
<dbReference type="EMBL" id="HBUF01557347">
    <property type="protein sequence ID" value="CAG6760698.1"/>
    <property type="molecule type" value="Transcribed_RNA"/>
</dbReference>
<dbReference type="InterPro" id="IPR036396">
    <property type="entry name" value="Cyt_P450_sf"/>
</dbReference>
<evidence type="ECO:0000256" key="5">
    <source>
        <dbReference type="ARBA" id="ARBA00023002"/>
    </source>
</evidence>
<dbReference type="SUPFAM" id="SSF48264">
    <property type="entry name" value="Cytochrome P450"/>
    <property type="match status" value="1"/>
</dbReference>
<reference evidence="10" key="1">
    <citation type="submission" date="2021-05" db="EMBL/GenBank/DDBJ databases">
        <authorList>
            <person name="Alioto T."/>
            <person name="Alioto T."/>
            <person name="Gomez Garrido J."/>
        </authorList>
    </citation>
    <scope>NUCLEOTIDE SEQUENCE</scope>
</reference>
<organism evidence="10">
    <name type="scientific">Cacopsylla melanoneura</name>
    <dbReference type="NCBI Taxonomy" id="428564"/>
    <lineage>
        <taxon>Eukaryota</taxon>
        <taxon>Metazoa</taxon>
        <taxon>Ecdysozoa</taxon>
        <taxon>Arthropoda</taxon>
        <taxon>Hexapoda</taxon>
        <taxon>Insecta</taxon>
        <taxon>Pterygota</taxon>
        <taxon>Neoptera</taxon>
        <taxon>Paraneoptera</taxon>
        <taxon>Hemiptera</taxon>
        <taxon>Sternorrhyncha</taxon>
        <taxon>Psylloidea</taxon>
        <taxon>Psyllidae</taxon>
        <taxon>Psyllinae</taxon>
        <taxon>Cacopsylla</taxon>
    </lineage>
</organism>
<dbReference type="InterPro" id="IPR050182">
    <property type="entry name" value="Cytochrome_P450_fam2"/>
</dbReference>
<dbReference type="PROSITE" id="PS00086">
    <property type="entry name" value="CYTOCHROME_P450"/>
    <property type="match status" value="1"/>
</dbReference>
<dbReference type="GO" id="GO:0006082">
    <property type="term" value="P:organic acid metabolic process"/>
    <property type="evidence" value="ECO:0007669"/>
    <property type="project" value="TreeGrafter"/>
</dbReference>
<dbReference type="Gene3D" id="1.10.630.10">
    <property type="entry name" value="Cytochrome P450"/>
    <property type="match status" value="1"/>
</dbReference>
<dbReference type="PANTHER" id="PTHR24300:SF376">
    <property type="entry name" value="CYTOCHROME P450 15A1"/>
    <property type="match status" value="1"/>
</dbReference>
<dbReference type="GO" id="GO:0005506">
    <property type="term" value="F:iron ion binding"/>
    <property type="evidence" value="ECO:0007669"/>
    <property type="project" value="InterPro"/>
</dbReference>
<comment type="similarity">
    <text evidence="2 9">Belongs to the cytochrome P450 family.</text>
</comment>
<evidence type="ECO:0000256" key="6">
    <source>
        <dbReference type="ARBA" id="ARBA00023004"/>
    </source>
</evidence>
<dbReference type="AlphaFoldDB" id="A0A8D9A873"/>
<evidence type="ECO:0000256" key="1">
    <source>
        <dbReference type="ARBA" id="ARBA00001971"/>
    </source>
</evidence>
<accession>A0A8D9A873</accession>
<feature type="binding site" description="axial binding residue" evidence="8">
    <location>
        <position position="442"/>
    </location>
    <ligand>
        <name>heme</name>
        <dbReference type="ChEBI" id="CHEBI:30413"/>
    </ligand>
    <ligandPart>
        <name>Fe</name>
        <dbReference type="ChEBI" id="CHEBI:18248"/>
    </ligandPart>
</feature>
<evidence type="ECO:0000256" key="7">
    <source>
        <dbReference type="ARBA" id="ARBA00023033"/>
    </source>
</evidence>
<proteinExistence type="inferred from homology"/>
<dbReference type="PANTHER" id="PTHR24300">
    <property type="entry name" value="CYTOCHROME P450 508A4-RELATED"/>
    <property type="match status" value="1"/>
</dbReference>
<dbReference type="InterPro" id="IPR002401">
    <property type="entry name" value="Cyt_P450_E_grp-I"/>
</dbReference>
<dbReference type="EMBL" id="HBUF01399668">
    <property type="protein sequence ID" value="CAG6736519.1"/>
    <property type="molecule type" value="Transcribed_RNA"/>
</dbReference>
<protein>
    <submittedName>
        <fullName evidence="10">Probable cytochrome P450 305a1</fullName>
    </submittedName>
</protein>
<dbReference type="FunFam" id="1.10.630.10:FF:000036">
    <property type="entry name" value="CYtochrome P450 family"/>
    <property type="match status" value="1"/>
</dbReference>
<dbReference type="PRINTS" id="PR00463">
    <property type="entry name" value="EP450I"/>
</dbReference>
<keyword evidence="4 8" id="KW-0479">Metal-binding</keyword>
<keyword evidence="5 9" id="KW-0560">Oxidoreductase</keyword>
<dbReference type="GO" id="GO:0006805">
    <property type="term" value="P:xenobiotic metabolic process"/>
    <property type="evidence" value="ECO:0007669"/>
    <property type="project" value="TreeGrafter"/>
</dbReference>
<evidence type="ECO:0000256" key="3">
    <source>
        <dbReference type="ARBA" id="ARBA00022617"/>
    </source>
</evidence>
<sequence length="498" mass="56851">MLYYTIALILLAIILILLKTTIKPRNFPPGPEWLPIVGTLPLIKKLCIKYGSQHIALDTLRHEYGSDIISLKFGSEKVVVVFSQDLIKEMFTQRPLQGRPDNFFIRMRTNGKRAGVTMVDGPLWVEHRGFLIKHLRQLGLGKNLMEGMILDEFLAFENHLDSMVHREIQLSTKVAGSVLNVLWVMVAGHKFDLTSEKLSNILSLMRQRGQAFQITGGLLGFFPWLRFLAPDKCGYTLLKSLSDQLYSLINETIITHKERLTNISPDDETPAEDFMDAFLLEMKRGNVSYTEDQLLAICLDMFIAGSETTSNTLDFAFLNMVRHPDVQAKVQKEIDAVLGPHEKPSYALKTKLPLVEAVLLECQRMFNVVPLTGPHRATEDTQLGGYNIPQETRVMACLYSIHYNPDTWSDPDTFRPDRFLNEDGSFKNCDSLYQFGFGKRRCLGETLARSFIFIYFVGVLHRYEIRTDDENIFSEPLPGITIRPKPYNVILKPRHCNT</sequence>
<dbReference type="EMBL" id="HBUF01557346">
    <property type="protein sequence ID" value="CAG6760697.1"/>
    <property type="molecule type" value="Transcribed_RNA"/>
</dbReference>
<keyword evidence="6 8" id="KW-0408">Iron</keyword>
<dbReference type="InterPro" id="IPR001128">
    <property type="entry name" value="Cyt_P450"/>
</dbReference>
<evidence type="ECO:0000256" key="2">
    <source>
        <dbReference type="ARBA" id="ARBA00010617"/>
    </source>
</evidence>
<keyword evidence="7 9" id="KW-0503">Monooxygenase</keyword>
<keyword evidence="3 8" id="KW-0349">Heme</keyword>
<dbReference type="InterPro" id="IPR017972">
    <property type="entry name" value="Cyt_P450_CS"/>
</dbReference>